<evidence type="ECO:0000313" key="1">
    <source>
        <dbReference type="EMBL" id="KZT37055.1"/>
    </source>
</evidence>
<reference evidence="1 2" key="1">
    <citation type="journal article" date="2016" name="Mol. Biol. Evol.">
        <title>Comparative Genomics of Early-Diverging Mushroom-Forming Fungi Provides Insights into the Origins of Lignocellulose Decay Capabilities.</title>
        <authorList>
            <person name="Nagy L.G."/>
            <person name="Riley R."/>
            <person name="Tritt A."/>
            <person name="Adam C."/>
            <person name="Daum C."/>
            <person name="Floudas D."/>
            <person name="Sun H."/>
            <person name="Yadav J.S."/>
            <person name="Pangilinan J."/>
            <person name="Larsson K.H."/>
            <person name="Matsuura K."/>
            <person name="Barry K."/>
            <person name="Labutti K."/>
            <person name="Kuo R."/>
            <person name="Ohm R.A."/>
            <person name="Bhattacharya S.S."/>
            <person name="Shirouzu T."/>
            <person name="Yoshinaga Y."/>
            <person name="Martin F.M."/>
            <person name="Grigoriev I.V."/>
            <person name="Hibbett D.S."/>
        </authorList>
    </citation>
    <scope>NUCLEOTIDE SEQUENCE [LARGE SCALE GENOMIC DNA]</scope>
    <source>
        <strain evidence="1 2">HHB10207 ss-3</strain>
    </source>
</reference>
<protein>
    <submittedName>
        <fullName evidence="1">Uncharacterized protein</fullName>
    </submittedName>
</protein>
<organism evidence="1 2">
    <name type="scientific">Sistotremastrum suecicum HHB10207 ss-3</name>
    <dbReference type="NCBI Taxonomy" id="1314776"/>
    <lineage>
        <taxon>Eukaryota</taxon>
        <taxon>Fungi</taxon>
        <taxon>Dikarya</taxon>
        <taxon>Basidiomycota</taxon>
        <taxon>Agaricomycotina</taxon>
        <taxon>Agaricomycetes</taxon>
        <taxon>Sistotremastrales</taxon>
        <taxon>Sistotremastraceae</taxon>
        <taxon>Sistotremastrum</taxon>
    </lineage>
</organism>
<accession>A0A166C444</accession>
<dbReference type="EMBL" id="KV428092">
    <property type="protein sequence ID" value="KZT37055.1"/>
    <property type="molecule type" value="Genomic_DNA"/>
</dbReference>
<dbReference type="Proteomes" id="UP000076798">
    <property type="component" value="Unassembled WGS sequence"/>
</dbReference>
<evidence type="ECO:0000313" key="2">
    <source>
        <dbReference type="Proteomes" id="UP000076798"/>
    </source>
</evidence>
<gene>
    <name evidence="1" type="ORF">SISSUDRAFT_1063146</name>
</gene>
<sequence length="143" mass="16378">MSDSPHIARRGKQLVKKAEEIESIHALTKASSDEDSLKLMMSWFEGQAYRSATDSNDNAQSYLRTIHDQLQRHFIRTRSTINHTLNAHILINTLPNETLSRIFASYVEKEDLESSRTILVPDFPKISKVVYPHDGVRALIIFL</sequence>
<name>A0A166C444_9AGAM</name>
<keyword evidence="2" id="KW-1185">Reference proteome</keyword>
<dbReference type="AlphaFoldDB" id="A0A166C444"/>
<proteinExistence type="predicted"/>